<protein>
    <submittedName>
        <fullName evidence="2">DUF4390 domain-containing protein</fullName>
    </submittedName>
</protein>
<sequence>MTGWFLAALLLAPVLSLPARAAEGVDITRATLESTDDGYRLALAFSFELTRGLEDAVTRGIPLYFTTDVQINRPRWYWFDEKTISASQTIRISYNVLTHQYHASIGGRLQQSFATLDDALSLVRRPSRWIVAEKGALKSGETYYVAVRMGLDVARLPKPFQVHALNSSDWRFSSDWQQFTFRAE</sequence>
<feature type="signal peptide" evidence="1">
    <location>
        <begin position="1"/>
        <end position="21"/>
    </location>
</feature>
<dbReference type="OrthoDB" id="5298153at2"/>
<proteinExistence type="predicted"/>
<reference evidence="3" key="1">
    <citation type="submission" date="2018-09" db="EMBL/GenBank/DDBJ databases">
        <authorList>
            <person name="Zhu H."/>
        </authorList>
    </citation>
    <scope>NUCLEOTIDE SEQUENCE [LARGE SCALE GENOMIC DNA]</scope>
    <source>
        <strain evidence="3">K1R23-30</strain>
    </source>
</reference>
<evidence type="ECO:0000256" key="1">
    <source>
        <dbReference type="SAM" id="SignalP"/>
    </source>
</evidence>
<comment type="caution">
    <text evidence="2">The sequence shown here is derived from an EMBL/GenBank/DDBJ whole genome shotgun (WGS) entry which is preliminary data.</text>
</comment>
<evidence type="ECO:0000313" key="2">
    <source>
        <dbReference type="EMBL" id="RJF99886.1"/>
    </source>
</evidence>
<keyword evidence="3" id="KW-1185">Reference proteome</keyword>
<evidence type="ECO:0000313" key="3">
    <source>
        <dbReference type="Proteomes" id="UP000265955"/>
    </source>
</evidence>
<dbReference type="AlphaFoldDB" id="A0A3A3FUY3"/>
<gene>
    <name evidence="2" type="ORF">D3871_02185</name>
</gene>
<feature type="chain" id="PRO_5017319974" evidence="1">
    <location>
        <begin position="22"/>
        <end position="184"/>
    </location>
</feature>
<keyword evidence="1" id="KW-0732">Signal</keyword>
<organism evidence="2 3">
    <name type="scientific">Noviherbaspirillum saxi</name>
    <dbReference type="NCBI Taxonomy" id="2320863"/>
    <lineage>
        <taxon>Bacteria</taxon>
        <taxon>Pseudomonadati</taxon>
        <taxon>Pseudomonadota</taxon>
        <taxon>Betaproteobacteria</taxon>
        <taxon>Burkholderiales</taxon>
        <taxon>Oxalobacteraceae</taxon>
        <taxon>Noviherbaspirillum</taxon>
    </lineage>
</organism>
<dbReference type="InterPro" id="IPR025500">
    <property type="entry name" value="DUF4390"/>
</dbReference>
<accession>A0A3A3FUY3</accession>
<dbReference type="Pfam" id="PF14334">
    <property type="entry name" value="DUF4390"/>
    <property type="match status" value="1"/>
</dbReference>
<name>A0A3A3FUY3_9BURK</name>
<dbReference type="EMBL" id="QYUO01000001">
    <property type="protein sequence ID" value="RJF99886.1"/>
    <property type="molecule type" value="Genomic_DNA"/>
</dbReference>
<dbReference type="Proteomes" id="UP000265955">
    <property type="component" value="Unassembled WGS sequence"/>
</dbReference>